<evidence type="ECO:0000313" key="2">
    <source>
        <dbReference type="Proteomes" id="UP000432015"/>
    </source>
</evidence>
<name>A0A7K1L4T5_9ACTN</name>
<reference evidence="1 2" key="1">
    <citation type="submission" date="2019-11" db="EMBL/GenBank/DDBJ databases">
        <authorList>
            <person name="Cao P."/>
        </authorList>
    </citation>
    <scope>NUCLEOTIDE SEQUENCE [LARGE SCALE GENOMIC DNA]</scope>
    <source>
        <strain evidence="1 2">NEAU-AAG5</strain>
    </source>
</reference>
<dbReference type="RefSeq" id="WP_156218608.1">
    <property type="nucleotide sequence ID" value="NZ_WOFH01000008.1"/>
</dbReference>
<gene>
    <name evidence="1" type="ORF">GNZ18_22985</name>
</gene>
<comment type="caution">
    <text evidence="1">The sequence shown here is derived from an EMBL/GenBank/DDBJ whole genome shotgun (WGS) entry which is preliminary data.</text>
</comment>
<dbReference type="Proteomes" id="UP000432015">
    <property type="component" value="Unassembled WGS sequence"/>
</dbReference>
<evidence type="ECO:0000313" key="1">
    <source>
        <dbReference type="EMBL" id="MUN39442.1"/>
    </source>
</evidence>
<organism evidence="1 2">
    <name type="scientific">Actinomadura litoris</name>
    <dbReference type="NCBI Taxonomy" id="2678616"/>
    <lineage>
        <taxon>Bacteria</taxon>
        <taxon>Bacillati</taxon>
        <taxon>Actinomycetota</taxon>
        <taxon>Actinomycetes</taxon>
        <taxon>Streptosporangiales</taxon>
        <taxon>Thermomonosporaceae</taxon>
        <taxon>Actinomadura</taxon>
    </lineage>
</organism>
<proteinExistence type="predicted"/>
<protein>
    <submittedName>
        <fullName evidence="1">Uncharacterized protein</fullName>
    </submittedName>
</protein>
<keyword evidence="2" id="KW-1185">Reference proteome</keyword>
<sequence>MAVTGHLKVRRTCPSAPTTWDSAALPTILPVLTAGFLVRLLEEIIVGRDHDQLFIGGVGEWLRRSDFAHRIRRPACDGNPPQQPPTLPGAALHGLRQHHKTIINALEYSNRSGRAIR</sequence>
<dbReference type="AlphaFoldDB" id="A0A7K1L4T5"/>
<dbReference type="EMBL" id="WOFH01000008">
    <property type="protein sequence ID" value="MUN39442.1"/>
    <property type="molecule type" value="Genomic_DNA"/>
</dbReference>
<accession>A0A7K1L4T5</accession>